<proteinExistence type="predicted"/>
<name>I0L1S4_9ACTN</name>
<evidence type="ECO:0000256" key="1">
    <source>
        <dbReference type="SAM" id="MobiDB-lite"/>
    </source>
</evidence>
<accession>I0L1S4</accession>
<reference evidence="3" key="1">
    <citation type="journal article" date="2012" name="J. Bacteriol.">
        <title>Genome Sequence of Micromonospora lupini Lupac 08, Isolated from Root Nodules of Lupinus angustifolius.</title>
        <authorList>
            <person name="Alonso-Vega P."/>
            <person name="Normand P."/>
            <person name="Bacigalupe R."/>
            <person name="Pujic P."/>
            <person name="Lajus A."/>
            <person name="Vallenet D."/>
            <person name="Carro L."/>
            <person name="Coll P."/>
            <person name="Trujillo M.E."/>
        </authorList>
    </citation>
    <scope>NUCLEOTIDE SEQUENCE [LARGE SCALE GENOMIC DNA]</scope>
    <source>
        <strain evidence="3">Lupac 08</strain>
    </source>
</reference>
<dbReference type="EMBL" id="CAIE01000022">
    <property type="protein sequence ID" value="CCH17771.1"/>
    <property type="molecule type" value="Genomic_DNA"/>
</dbReference>
<evidence type="ECO:0000313" key="2">
    <source>
        <dbReference type="EMBL" id="CCH17771.1"/>
    </source>
</evidence>
<evidence type="ECO:0000313" key="3">
    <source>
        <dbReference type="Proteomes" id="UP000003448"/>
    </source>
</evidence>
<comment type="caution">
    <text evidence="2">The sequence shown here is derived from an EMBL/GenBank/DDBJ whole genome shotgun (WGS) entry which is preliminary data.</text>
</comment>
<sequence length="228" mass="24847">MALAADIGATPADDTETLAYTYLHTQSWTRATNVITRTDLRRWRHDDGSGREVTRQPPNVRGLTHRPNAKERDLFAVATVHARRCAPGELRPYLPDPLPTEPSALTNALAPRELADEPAYPRMVVHGIVGLTTGQYLNQEQRAATLRVLANVPHIAYQGFATDIAGRVGLGFMVTADGSTLELVIHPRTGEVLAAHEQVAGARPGLFSYVLILERGHTTDTATVLVHP</sequence>
<protein>
    <submittedName>
        <fullName evidence="2">Uncharacterized protein</fullName>
    </submittedName>
</protein>
<dbReference type="Proteomes" id="UP000003448">
    <property type="component" value="Unassembled WGS sequence"/>
</dbReference>
<gene>
    <name evidence="2" type="ORF">MILUP08_42702</name>
</gene>
<dbReference type="RefSeq" id="WP_007458671.1">
    <property type="nucleotide sequence ID" value="NZ_HF570108.1"/>
</dbReference>
<dbReference type="AlphaFoldDB" id="I0L1S4"/>
<organism evidence="2 3">
    <name type="scientific">Micromonospora lupini str. Lupac 08</name>
    <dbReference type="NCBI Taxonomy" id="1150864"/>
    <lineage>
        <taxon>Bacteria</taxon>
        <taxon>Bacillati</taxon>
        <taxon>Actinomycetota</taxon>
        <taxon>Actinomycetes</taxon>
        <taxon>Micromonosporales</taxon>
        <taxon>Micromonosporaceae</taxon>
        <taxon>Micromonospora</taxon>
    </lineage>
</organism>
<keyword evidence="3" id="KW-1185">Reference proteome</keyword>
<feature type="region of interest" description="Disordered" evidence="1">
    <location>
        <begin position="46"/>
        <end position="68"/>
    </location>
</feature>